<feature type="chain" id="PRO_5047179775" evidence="1">
    <location>
        <begin position="20"/>
        <end position="275"/>
    </location>
</feature>
<evidence type="ECO:0000313" key="3">
    <source>
        <dbReference type="Proteomes" id="UP001257277"/>
    </source>
</evidence>
<dbReference type="SUPFAM" id="SSF141072">
    <property type="entry name" value="CalX-like"/>
    <property type="match status" value="1"/>
</dbReference>
<dbReference type="EMBL" id="JAVTTO010000001">
    <property type="protein sequence ID" value="MDT7831258.1"/>
    <property type="molecule type" value="Genomic_DNA"/>
</dbReference>
<sequence length="275" mass="29868">MKNFKYLLYIFAMSLLVVSCDDDTESVTNPGTFTLPEEVKVSFTDTNPNPEVTEGDMTSFRLGMNQAINGKVVISLSVTSSDGAVEATYPTSVTLENGEAAKYIDFAITDDGIAESGEVYTVTITGVDVQFADGSTQYYVYNGDYSRSITVKDIPVPIVTTVGDVDIVLTWADASRDMDLFLVTGDQDFGGTVIDSSLGFTTTEATVFPGAQPDGVFSVYINQYAFTAVVDYTMTFRFPDGQERIINSTITQDSFVFTFTKSTSGADVTYNITEL</sequence>
<dbReference type="Proteomes" id="UP001257277">
    <property type="component" value="Unassembled WGS sequence"/>
</dbReference>
<proteinExistence type="predicted"/>
<evidence type="ECO:0000313" key="2">
    <source>
        <dbReference type="EMBL" id="MDT7831258.1"/>
    </source>
</evidence>
<keyword evidence="3" id="KW-1185">Reference proteome</keyword>
<name>A0ABU3LCE3_9FLAO</name>
<gene>
    <name evidence="2" type="ORF">RQM59_02645</name>
</gene>
<reference evidence="2 3" key="1">
    <citation type="submission" date="2023-09" db="EMBL/GenBank/DDBJ databases">
        <title>Novel taxa isolated from Blanes Bay.</title>
        <authorList>
            <person name="Rey-Velasco X."/>
            <person name="Lucena T."/>
        </authorList>
    </citation>
    <scope>NUCLEOTIDE SEQUENCE [LARGE SCALE GENOMIC DNA]</scope>
    <source>
        <strain evidence="2 3">S356</strain>
    </source>
</reference>
<accession>A0ABU3LCE3</accession>
<feature type="signal peptide" evidence="1">
    <location>
        <begin position="1"/>
        <end position="19"/>
    </location>
</feature>
<organism evidence="2 3">
    <name type="scientific">Asprobacillus argus</name>
    <dbReference type="NCBI Taxonomy" id="3076534"/>
    <lineage>
        <taxon>Bacteria</taxon>
        <taxon>Pseudomonadati</taxon>
        <taxon>Bacteroidota</taxon>
        <taxon>Flavobacteriia</taxon>
        <taxon>Flavobacteriales</taxon>
        <taxon>Flavobacteriaceae</taxon>
        <taxon>Asprobacillus</taxon>
    </lineage>
</organism>
<keyword evidence="1" id="KW-0732">Signal</keyword>
<dbReference type="PROSITE" id="PS51257">
    <property type="entry name" value="PROKAR_LIPOPROTEIN"/>
    <property type="match status" value="1"/>
</dbReference>
<dbReference type="InterPro" id="IPR038081">
    <property type="entry name" value="CalX-like_sf"/>
</dbReference>
<comment type="caution">
    <text evidence="2">The sequence shown here is derived from an EMBL/GenBank/DDBJ whole genome shotgun (WGS) entry which is preliminary data.</text>
</comment>
<protein>
    <submittedName>
        <fullName evidence="2">Uncharacterized protein</fullName>
    </submittedName>
</protein>
<dbReference type="RefSeq" id="WP_349240509.1">
    <property type="nucleotide sequence ID" value="NZ_JAVTTO010000001.1"/>
</dbReference>
<evidence type="ECO:0000256" key="1">
    <source>
        <dbReference type="SAM" id="SignalP"/>
    </source>
</evidence>